<comment type="caution">
    <text evidence="2">The sequence shown here is derived from an EMBL/GenBank/DDBJ whole genome shotgun (WGS) entry which is preliminary data.</text>
</comment>
<evidence type="ECO:0000256" key="1">
    <source>
        <dbReference type="SAM" id="MobiDB-lite"/>
    </source>
</evidence>
<keyword evidence="3" id="KW-1185">Reference proteome</keyword>
<evidence type="ECO:0000313" key="2">
    <source>
        <dbReference type="EMBL" id="KAK0713149.1"/>
    </source>
</evidence>
<sequence>MELRGSRNAQNTRGPRESGGLVPGFRRFLQPLYGLPGTTTSPTQLQTWHSAARTAPLLAALTGKQPAQVECTCELTWCRQKLPSQVACPISNRPHEVVARQERNGSVGKDPYDVGRALGVPRWLMGPSGWFVRGLHVELLYSNRTLAKQVCVTRKVTRIGAGKRQNGKIGIIATRRVRLCARTKGVKGRTMREIATDPRFRRWLAGQWWIPGSTQR</sequence>
<name>A0AA40DR70_9PEZI</name>
<dbReference type="Proteomes" id="UP001172101">
    <property type="component" value="Unassembled WGS sequence"/>
</dbReference>
<organism evidence="2 3">
    <name type="scientific">Lasiosphaeria miniovina</name>
    <dbReference type="NCBI Taxonomy" id="1954250"/>
    <lineage>
        <taxon>Eukaryota</taxon>
        <taxon>Fungi</taxon>
        <taxon>Dikarya</taxon>
        <taxon>Ascomycota</taxon>
        <taxon>Pezizomycotina</taxon>
        <taxon>Sordariomycetes</taxon>
        <taxon>Sordariomycetidae</taxon>
        <taxon>Sordariales</taxon>
        <taxon>Lasiosphaeriaceae</taxon>
        <taxon>Lasiosphaeria</taxon>
    </lineage>
</organism>
<evidence type="ECO:0000313" key="3">
    <source>
        <dbReference type="Proteomes" id="UP001172101"/>
    </source>
</evidence>
<reference evidence="2" key="1">
    <citation type="submission" date="2023-06" db="EMBL/GenBank/DDBJ databases">
        <title>Genome-scale phylogeny and comparative genomics of the fungal order Sordariales.</title>
        <authorList>
            <consortium name="Lawrence Berkeley National Laboratory"/>
            <person name="Hensen N."/>
            <person name="Bonometti L."/>
            <person name="Westerberg I."/>
            <person name="Brannstrom I.O."/>
            <person name="Guillou S."/>
            <person name="Cros-Aarteil S."/>
            <person name="Calhoun S."/>
            <person name="Haridas S."/>
            <person name="Kuo A."/>
            <person name="Mondo S."/>
            <person name="Pangilinan J."/>
            <person name="Riley R."/>
            <person name="LaButti K."/>
            <person name="Andreopoulos B."/>
            <person name="Lipzen A."/>
            <person name="Chen C."/>
            <person name="Yanf M."/>
            <person name="Daum C."/>
            <person name="Ng V."/>
            <person name="Clum A."/>
            <person name="Steindorff A."/>
            <person name="Ohm R."/>
            <person name="Martin F."/>
            <person name="Silar P."/>
            <person name="Natvig D."/>
            <person name="Lalanne C."/>
            <person name="Gautier V."/>
            <person name="Ament-velasquez S.L."/>
            <person name="Kruys A."/>
            <person name="Hutchinson M.I."/>
            <person name="Powell A.J."/>
            <person name="Barry K."/>
            <person name="Miller A.N."/>
            <person name="Grigoriev I.V."/>
            <person name="Debuchy R."/>
            <person name="Gladieux P."/>
            <person name="Thoren M.H."/>
            <person name="Johannesson H."/>
        </authorList>
    </citation>
    <scope>NUCLEOTIDE SEQUENCE</scope>
    <source>
        <strain evidence="2">SMH2392-1A</strain>
    </source>
</reference>
<dbReference type="GeneID" id="85317859"/>
<protein>
    <submittedName>
        <fullName evidence="2">Uncharacterized protein</fullName>
    </submittedName>
</protein>
<dbReference type="EMBL" id="JAUIRO010000005">
    <property type="protein sequence ID" value="KAK0713149.1"/>
    <property type="molecule type" value="Genomic_DNA"/>
</dbReference>
<proteinExistence type="predicted"/>
<accession>A0AA40DR70</accession>
<dbReference type="RefSeq" id="XP_060294472.1">
    <property type="nucleotide sequence ID" value="XM_060434589.1"/>
</dbReference>
<dbReference type="AlphaFoldDB" id="A0AA40DR70"/>
<gene>
    <name evidence="2" type="ORF">B0T26DRAFT_358166</name>
</gene>
<feature type="region of interest" description="Disordered" evidence="1">
    <location>
        <begin position="1"/>
        <end position="22"/>
    </location>
</feature>